<evidence type="ECO:0000313" key="3">
    <source>
        <dbReference type="Proteomes" id="UP000240493"/>
    </source>
</evidence>
<feature type="region of interest" description="Disordered" evidence="1">
    <location>
        <begin position="269"/>
        <end position="324"/>
    </location>
</feature>
<feature type="compositionally biased region" description="Basic residues" evidence="1">
    <location>
        <begin position="21"/>
        <end position="34"/>
    </location>
</feature>
<feature type="compositionally biased region" description="Low complexity" evidence="1">
    <location>
        <begin position="274"/>
        <end position="289"/>
    </location>
</feature>
<feature type="region of interest" description="Disordered" evidence="1">
    <location>
        <begin position="1"/>
        <end position="41"/>
    </location>
</feature>
<feature type="region of interest" description="Disordered" evidence="1">
    <location>
        <begin position="58"/>
        <end position="153"/>
    </location>
</feature>
<evidence type="ECO:0000256" key="1">
    <source>
        <dbReference type="SAM" id="MobiDB-lite"/>
    </source>
</evidence>
<feature type="compositionally biased region" description="Basic and acidic residues" evidence="1">
    <location>
        <begin position="60"/>
        <end position="74"/>
    </location>
</feature>
<name>A0A2T3ZJJ9_TRIA4</name>
<feature type="compositionally biased region" description="Polar residues" evidence="1">
    <location>
        <begin position="222"/>
        <end position="231"/>
    </location>
</feature>
<feature type="compositionally biased region" description="Low complexity" evidence="1">
    <location>
        <begin position="126"/>
        <end position="138"/>
    </location>
</feature>
<feature type="region of interest" description="Disordered" evidence="1">
    <location>
        <begin position="199"/>
        <end position="241"/>
    </location>
</feature>
<feature type="compositionally biased region" description="Acidic residues" evidence="1">
    <location>
        <begin position="84"/>
        <end position="94"/>
    </location>
</feature>
<gene>
    <name evidence="2" type="ORF">M441DRAFT_129592</name>
</gene>
<dbReference type="Proteomes" id="UP000240493">
    <property type="component" value="Unassembled WGS sequence"/>
</dbReference>
<sequence length="324" mass="35942">MGSLENWSSDEGDGPRDKTPRSHRPSHQSSRRSMNRSVSILSNLSEMSASVTFGSQWYRNDSDRYGHRSSDHRAPRTRTPYRDIDDDWSDEPYDERDRSEGASGSDNDDSKQKVKRRQSTNVDVDAGAGSSSSASTGSRPIAIPRSRQNSVASAITIPEALSARGERQGAYFPFHEDPKTRVRHSHPFYYDMKNQDIASPSLEDVDTGADADVDMPKPKSQYELSSSTQDDSYGFLSDDEDSEPFISASMGKYYPQVYERRQALKKGIALPALPTASSSKPSGSKSTASKSHRRRPRPRTPVIVPRLAATTTESIPPFQLESAE</sequence>
<proteinExistence type="predicted"/>
<dbReference type="AlphaFoldDB" id="A0A2T3ZJJ9"/>
<feature type="compositionally biased region" description="Acidic residues" evidence="1">
    <location>
        <begin position="203"/>
        <end position="213"/>
    </location>
</feature>
<evidence type="ECO:0000313" key="2">
    <source>
        <dbReference type="EMBL" id="PTB44976.1"/>
    </source>
</evidence>
<dbReference type="EMBL" id="KZ679257">
    <property type="protein sequence ID" value="PTB44976.1"/>
    <property type="molecule type" value="Genomic_DNA"/>
</dbReference>
<keyword evidence="3" id="KW-1185">Reference proteome</keyword>
<organism evidence="2 3">
    <name type="scientific">Trichoderma asperellum (strain ATCC 204424 / CBS 433.97 / NBRC 101777)</name>
    <dbReference type="NCBI Taxonomy" id="1042311"/>
    <lineage>
        <taxon>Eukaryota</taxon>
        <taxon>Fungi</taxon>
        <taxon>Dikarya</taxon>
        <taxon>Ascomycota</taxon>
        <taxon>Pezizomycotina</taxon>
        <taxon>Sordariomycetes</taxon>
        <taxon>Hypocreomycetidae</taxon>
        <taxon>Hypocreales</taxon>
        <taxon>Hypocreaceae</taxon>
        <taxon>Trichoderma</taxon>
    </lineage>
</organism>
<reference evidence="2 3" key="1">
    <citation type="submission" date="2016-07" db="EMBL/GenBank/DDBJ databases">
        <title>Multiple horizontal gene transfer events from other fungi enriched the ability of initially mycotrophic Trichoderma (Ascomycota) to feed on dead plant biomass.</title>
        <authorList>
            <consortium name="DOE Joint Genome Institute"/>
            <person name="Aerts A."/>
            <person name="Atanasova L."/>
            <person name="Chenthamara K."/>
            <person name="Zhang J."/>
            <person name="Grujic M."/>
            <person name="Henrissat B."/>
            <person name="Kuo A."/>
            <person name="Salamov A."/>
            <person name="Lipzen A."/>
            <person name="Labutti K."/>
            <person name="Barry K."/>
            <person name="Miao Y."/>
            <person name="Rahimi M.J."/>
            <person name="Shen Q."/>
            <person name="Grigoriev I.V."/>
            <person name="Kubicek C.P."/>
            <person name="Druzhinina I.S."/>
        </authorList>
    </citation>
    <scope>NUCLEOTIDE SEQUENCE [LARGE SCALE GENOMIC DNA]</scope>
    <source>
        <strain evidence="2 3">CBS 433.97</strain>
    </source>
</reference>
<dbReference type="STRING" id="1042311.A0A2T3ZJJ9"/>
<protein>
    <submittedName>
        <fullName evidence="2">Uncharacterized protein</fullName>
    </submittedName>
</protein>
<accession>A0A2T3ZJJ9</accession>
<dbReference type="OrthoDB" id="5403157at2759"/>